<dbReference type="AlphaFoldDB" id="A0AA41S5W3"/>
<dbReference type="FunFam" id="3.10.20.10:FF:000002">
    <property type="entry name" value="60S ribosomal protein L18a"/>
    <property type="match status" value="1"/>
</dbReference>
<proteinExistence type="inferred from homology"/>
<dbReference type="Proteomes" id="UP001177140">
    <property type="component" value="Unassembled WGS sequence"/>
</dbReference>
<dbReference type="InterPro" id="IPR021138">
    <property type="entry name" value="Ribosomal_eL20_eukaryotes"/>
</dbReference>
<dbReference type="PANTHER" id="PTHR10052">
    <property type="entry name" value="60S RIBOSOMAL PROTEIN L18A"/>
    <property type="match status" value="1"/>
</dbReference>
<dbReference type="GO" id="GO:0003735">
    <property type="term" value="F:structural constituent of ribosome"/>
    <property type="evidence" value="ECO:0007669"/>
    <property type="project" value="InterPro"/>
</dbReference>
<evidence type="ECO:0000313" key="1">
    <source>
        <dbReference type="EMBL" id="MCL7033624.1"/>
    </source>
</evidence>
<dbReference type="Gene3D" id="3.10.20.10">
    <property type="match status" value="1"/>
</dbReference>
<dbReference type="GO" id="GO:0006412">
    <property type="term" value="P:translation"/>
    <property type="evidence" value="ECO:0007669"/>
    <property type="project" value="InterPro"/>
</dbReference>
<organism evidence="1 2">
    <name type="scientific">Papaver nudicaule</name>
    <name type="common">Iceland poppy</name>
    <dbReference type="NCBI Taxonomy" id="74823"/>
    <lineage>
        <taxon>Eukaryota</taxon>
        <taxon>Viridiplantae</taxon>
        <taxon>Streptophyta</taxon>
        <taxon>Embryophyta</taxon>
        <taxon>Tracheophyta</taxon>
        <taxon>Spermatophyta</taxon>
        <taxon>Magnoliopsida</taxon>
        <taxon>Ranunculales</taxon>
        <taxon>Papaveraceae</taxon>
        <taxon>Papaveroideae</taxon>
        <taxon>Papaver</taxon>
    </lineage>
</organism>
<gene>
    <name evidence="1" type="ORF">MKW94_017089</name>
</gene>
<dbReference type="EMBL" id="JAJJMA010136666">
    <property type="protein sequence ID" value="MCL7033624.1"/>
    <property type="molecule type" value="Genomic_DNA"/>
</dbReference>
<sequence>YHKYQLVGREPPTEQEETPKIYRMLVWATNEVRAKYMFWYFLRKPNKVKKGNGQLLAIKE</sequence>
<protein>
    <submittedName>
        <fullName evidence="1">Uncharacterized protein</fullName>
    </submittedName>
</protein>
<keyword evidence="2" id="KW-1185">Reference proteome</keyword>
<feature type="non-terminal residue" evidence="1">
    <location>
        <position position="60"/>
    </location>
</feature>
<comment type="caution">
    <text evidence="1">The sequence shown here is derived from an EMBL/GenBank/DDBJ whole genome shotgun (WGS) entry which is preliminary data.</text>
</comment>
<dbReference type="InterPro" id="IPR028877">
    <property type="entry name" value="Ribosomal_eL20"/>
</dbReference>
<evidence type="ECO:0000313" key="2">
    <source>
        <dbReference type="Proteomes" id="UP001177140"/>
    </source>
</evidence>
<feature type="non-terminal residue" evidence="1">
    <location>
        <position position="1"/>
    </location>
</feature>
<reference evidence="1" key="1">
    <citation type="submission" date="2022-03" db="EMBL/GenBank/DDBJ databases">
        <title>A functionally conserved STORR gene fusion in Papaver species that diverged 16.8 million years ago.</title>
        <authorList>
            <person name="Catania T."/>
        </authorList>
    </citation>
    <scope>NUCLEOTIDE SEQUENCE</scope>
    <source>
        <strain evidence="1">S-191538</strain>
    </source>
</reference>
<dbReference type="GO" id="GO:0005840">
    <property type="term" value="C:ribosome"/>
    <property type="evidence" value="ECO:0007669"/>
    <property type="project" value="InterPro"/>
</dbReference>
<name>A0AA41S5W3_PAPNU</name>
<dbReference type="HAMAP" id="MF_00273">
    <property type="entry name" value="Ribosomal_eL20"/>
    <property type="match status" value="1"/>
</dbReference>
<accession>A0AA41S5W3</accession>